<evidence type="ECO:0000313" key="2">
    <source>
        <dbReference type="Proteomes" id="UP000192042"/>
    </source>
</evidence>
<evidence type="ECO:0000313" key="1">
    <source>
        <dbReference type="EMBL" id="SLM48391.1"/>
    </source>
</evidence>
<sequence length="345" mass="39470">MGHHLRYLMLVALTGLLAVFLHLSLFVYQLGAPVKAEYWLRELKIVKRVIAANIKGPKLVVLGGSNALVGIDSTMLEETVGIPTVNLALHGALNIHYLLLDAREVLRPYDYLLLALEYEAYTRDPNTLWFTNQVMTWDTTYFWDLPLKDKGTFIHAVPLNRLMAGAVAQLQRGRTANVLHRTVANDDDVLRRYAQAFTDTSTGSREVYSVENVDAHGDLRRLPQSRSYREDSDYGLSTPFVAPAHVWDELREFSEYCQARHITLFFAWPPSIKSPMLDAPAVINHVQQHQAYMRQHRMQMLGLPWEFSYERTFFSDTGYHLTPAGRSKHTEALLRYLRPLMLAPS</sequence>
<proteinExistence type="predicted"/>
<dbReference type="Proteomes" id="UP000192042">
    <property type="component" value="Chromosome I"/>
</dbReference>
<dbReference type="KEGG" id="nja:NSJP_2219"/>
<dbReference type="AlphaFoldDB" id="A0A1W1I623"/>
<reference evidence="1 2" key="1">
    <citation type="submission" date="2017-03" db="EMBL/GenBank/DDBJ databases">
        <authorList>
            <person name="Afonso C.L."/>
            <person name="Miller P.J."/>
            <person name="Scott M.A."/>
            <person name="Spackman E."/>
            <person name="Goraichik I."/>
            <person name="Dimitrov K.M."/>
            <person name="Suarez D.L."/>
            <person name="Swayne D.E."/>
        </authorList>
    </citation>
    <scope>NUCLEOTIDE SEQUENCE [LARGE SCALE GENOMIC DNA]</scope>
    <source>
        <strain evidence="1">Genome sequencing of Nitrospira japonica strain NJ11</strain>
    </source>
</reference>
<gene>
    <name evidence="1" type="ORF">NSJP_2219</name>
</gene>
<keyword evidence="2" id="KW-1185">Reference proteome</keyword>
<evidence type="ECO:0008006" key="3">
    <source>
        <dbReference type="Google" id="ProtNLM"/>
    </source>
</evidence>
<dbReference type="STRING" id="1325564.NSJP_2219"/>
<protein>
    <recommendedName>
        <fullName evidence="3">SGNH/GDSL hydrolase family protein</fullName>
    </recommendedName>
</protein>
<accession>A0A1W1I623</accession>
<dbReference type="EMBL" id="LT828648">
    <property type="protein sequence ID" value="SLM48391.1"/>
    <property type="molecule type" value="Genomic_DNA"/>
</dbReference>
<organism evidence="1 2">
    <name type="scientific">Nitrospira japonica</name>
    <dbReference type="NCBI Taxonomy" id="1325564"/>
    <lineage>
        <taxon>Bacteria</taxon>
        <taxon>Pseudomonadati</taxon>
        <taxon>Nitrospirota</taxon>
        <taxon>Nitrospiria</taxon>
        <taxon>Nitrospirales</taxon>
        <taxon>Nitrospiraceae</taxon>
        <taxon>Nitrospira</taxon>
    </lineage>
</organism>
<name>A0A1W1I623_9BACT</name>